<reference evidence="5 6" key="1">
    <citation type="submission" date="2024-09" db="EMBL/GenBank/DDBJ databases">
        <authorList>
            <person name="Sun Q."/>
            <person name="Mori K."/>
        </authorList>
    </citation>
    <scope>NUCLEOTIDE SEQUENCE [LARGE SCALE GENOMIC DNA]</scope>
    <source>
        <strain evidence="5 6">CGMCC 1.15906</strain>
    </source>
</reference>
<dbReference type="Proteomes" id="UP001589890">
    <property type="component" value="Unassembled WGS sequence"/>
</dbReference>
<gene>
    <name evidence="5" type="ORF">ACFFGN_26845</name>
</gene>
<feature type="domain" description="FAD/NAD(P)-binding" evidence="4">
    <location>
        <begin position="4"/>
        <end position="284"/>
    </location>
</feature>
<dbReference type="InterPro" id="IPR036188">
    <property type="entry name" value="FAD/NAD-bd_sf"/>
</dbReference>
<dbReference type="RefSeq" id="WP_380052813.1">
    <property type="nucleotide sequence ID" value="NZ_JBHLTC010000036.1"/>
</dbReference>
<dbReference type="EMBL" id="JBHLTC010000036">
    <property type="protein sequence ID" value="MFC0627721.1"/>
    <property type="molecule type" value="Genomic_DNA"/>
</dbReference>
<keyword evidence="1" id="KW-0285">Flavoprotein</keyword>
<comment type="caution">
    <text evidence="5">The sequence shown here is derived from an EMBL/GenBank/DDBJ whole genome shotgun (WGS) entry which is preliminary data.</text>
</comment>
<dbReference type="PANTHER" id="PTHR48105">
    <property type="entry name" value="THIOREDOXIN REDUCTASE 1-RELATED-RELATED"/>
    <property type="match status" value="1"/>
</dbReference>
<dbReference type="Gene3D" id="3.50.50.60">
    <property type="entry name" value="FAD/NAD(P)-binding domain"/>
    <property type="match status" value="2"/>
</dbReference>
<evidence type="ECO:0000256" key="3">
    <source>
        <dbReference type="ARBA" id="ARBA00048132"/>
    </source>
</evidence>
<dbReference type="PRINTS" id="PR00368">
    <property type="entry name" value="FADPNR"/>
</dbReference>
<dbReference type="InterPro" id="IPR050097">
    <property type="entry name" value="Ferredoxin-NADP_redctase_2"/>
</dbReference>
<proteinExistence type="predicted"/>
<evidence type="ECO:0000256" key="1">
    <source>
        <dbReference type="ARBA" id="ARBA00022630"/>
    </source>
</evidence>
<dbReference type="PRINTS" id="PR00469">
    <property type="entry name" value="PNDRDTASEII"/>
</dbReference>
<comment type="catalytic activity">
    <reaction evidence="3">
        <text>[thioredoxin]-dithiol + NADP(+) = [thioredoxin]-disulfide + NADPH + H(+)</text>
        <dbReference type="Rhea" id="RHEA:20345"/>
        <dbReference type="Rhea" id="RHEA-COMP:10698"/>
        <dbReference type="Rhea" id="RHEA-COMP:10700"/>
        <dbReference type="ChEBI" id="CHEBI:15378"/>
        <dbReference type="ChEBI" id="CHEBI:29950"/>
        <dbReference type="ChEBI" id="CHEBI:50058"/>
        <dbReference type="ChEBI" id="CHEBI:57783"/>
        <dbReference type="ChEBI" id="CHEBI:58349"/>
        <dbReference type="EC" id="1.8.1.9"/>
    </reaction>
</comment>
<keyword evidence="2" id="KW-0560">Oxidoreductase</keyword>
<sequence length="320" mass="34436">MDKYDVVVIGGGAAGLAGAQALARFRRRVLVIDAGNPRNAPADGVHNYLGHDGRPPRELLAIGREELERYGAEVRQGEVQSIEPGFRVTLADGTAVEARRLLVTTGLQDELPDIPGLAERFGRDVLHCPYCHGWEVRDQAIGVIATSAMALHQVEMFRQLSDDVTLFLHTAPEPSEEDWERLAARGISVVTGKVEGLEITEDRISGVRLSTGQVIPRQALAIAPRFTARADVLKQLGLEPVQMLAGDYVIGSYIPAEPDGRTSVPGIWVAGNVSDLRAQVISSAAAGLGAGASINMDLIAEDTNEALAAYRTRYQQEASR</sequence>
<name>A0ABV6QSV3_9ACTN</name>
<evidence type="ECO:0000313" key="5">
    <source>
        <dbReference type="EMBL" id="MFC0627721.1"/>
    </source>
</evidence>
<evidence type="ECO:0000313" key="6">
    <source>
        <dbReference type="Proteomes" id="UP001589890"/>
    </source>
</evidence>
<organism evidence="5 6">
    <name type="scientific">Kribbella deserti</name>
    <dbReference type="NCBI Taxonomy" id="1926257"/>
    <lineage>
        <taxon>Bacteria</taxon>
        <taxon>Bacillati</taxon>
        <taxon>Actinomycetota</taxon>
        <taxon>Actinomycetes</taxon>
        <taxon>Propionibacteriales</taxon>
        <taxon>Kribbellaceae</taxon>
        <taxon>Kribbella</taxon>
    </lineage>
</organism>
<dbReference type="InterPro" id="IPR023753">
    <property type="entry name" value="FAD/NAD-binding_dom"/>
</dbReference>
<evidence type="ECO:0000256" key="2">
    <source>
        <dbReference type="ARBA" id="ARBA00023002"/>
    </source>
</evidence>
<keyword evidence="6" id="KW-1185">Reference proteome</keyword>
<accession>A0ABV6QSV3</accession>
<dbReference type="Pfam" id="PF07992">
    <property type="entry name" value="Pyr_redox_2"/>
    <property type="match status" value="1"/>
</dbReference>
<dbReference type="SUPFAM" id="SSF51905">
    <property type="entry name" value="FAD/NAD(P)-binding domain"/>
    <property type="match status" value="1"/>
</dbReference>
<evidence type="ECO:0000259" key="4">
    <source>
        <dbReference type="Pfam" id="PF07992"/>
    </source>
</evidence>
<protein>
    <submittedName>
        <fullName evidence="5">NAD(P)/FAD-dependent oxidoreductase</fullName>
    </submittedName>
</protein>